<evidence type="ECO:0000256" key="2">
    <source>
        <dbReference type="ARBA" id="ARBA00009477"/>
    </source>
</evidence>
<dbReference type="PANTHER" id="PTHR30158:SF24">
    <property type="entry name" value="HLYD FAMILY SECRETION PROTEIN"/>
    <property type="match status" value="1"/>
</dbReference>
<organism evidence="8 9">
    <name type="scientific">Acidisoma cellulosilyticum</name>
    <dbReference type="NCBI Taxonomy" id="2802395"/>
    <lineage>
        <taxon>Bacteria</taxon>
        <taxon>Pseudomonadati</taxon>
        <taxon>Pseudomonadota</taxon>
        <taxon>Alphaproteobacteria</taxon>
        <taxon>Acetobacterales</taxon>
        <taxon>Acidocellaceae</taxon>
        <taxon>Acidisoma</taxon>
    </lineage>
</organism>
<dbReference type="NCBIfam" id="TIGR01730">
    <property type="entry name" value="RND_mfp"/>
    <property type="match status" value="1"/>
</dbReference>
<evidence type="ECO:0000256" key="1">
    <source>
        <dbReference type="ARBA" id="ARBA00004196"/>
    </source>
</evidence>
<gene>
    <name evidence="8" type="ORF">ACELLULO517_05555</name>
</gene>
<keyword evidence="9" id="KW-1185">Reference proteome</keyword>
<evidence type="ECO:0000256" key="3">
    <source>
        <dbReference type="SAM" id="MobiDB-lite"/>
    </source>
</evidence>
<dbReference type="Proteomes" id="UP000721844">
    <property type="component" value="Unassembled WGS sequence"/>
</dbReference>
<dbReference type="InterPro" id="IPR058626">
    <property type="entry name" value="MdtA-like_b-barrel"/>
</dbReference>
<name>A0A964E2J6_9PROT</name>
<feature type="region of interest" description="Disordered" evidence="3">
    <location>
        <begin position="372"/>
        <end position="391"/>
    </location>
</feature>
<dbReference type="GO" id="GO:0046677">
    <property type="term" value="P:response to antibiotic"/>
    <property type="evidence" value="ECO:0007669"/>
    <property type="project" value="TreeGrafter"/>
</dbReference>
<dbReference type="FunFam" id="2.40.420.20:FF:000001">
    <property type="entry name" value="Efflux RND transporter periplasmic adaptor subunit"/>
    <property type="match status" value="1"/>
</dbReference>
<feature type="domain" description="Multidrug resistance protein MdtA-like barrel-sandwich hybrid" evidence="5">
    <location>
        <begin position="63"/>
        <end position="200"/>
    </location>
</feature>
<sequence length="391" mass="41232">MMLNGVAKRSVAVSALALVVGLSACKKSNTYVAPPPPEVSVAVPLVHDVRRHLETTGNVVALNSVDLVARIQGFLYSQNYTDGAMVKSGSTLFTIEPPPYFAQLQQAQAQQAAAAANLVQAQQQFARQAQLRTQNVNSQADYDNAKAKQDAAQADVDNAIASTQLAAINYSYTQVKAPFDGQVSTHLVSVGQMVGAGGEKTQLSTIVQVKPIYVYFSLSEPVVQRIRAGLKAMGKTLKDVHNIPVGIGLQTETGYPHVGQLDYVAPTVDADTGTLTARALMPNTDISLLPGMFVRVQVPAGVDTNAMLVPDTAIGSDQGGSYVLVVDAQNEVQQKSVTTSTLVDGLRVVDKGLATTDKVIVDGLQRAIPGEKVAPQNAPPLTVTADIDSAE</sequence>
<dbReference type="EMBL" id="JAESVA010000002">
    <property type="protein sequence ID" value="MCB8879690.1"/>
    <property type="molecule type" value="Genomic_DNA"/>
</dbReference>
<dbReference type="GO" id="GO:0005886">
    <property type="term" value="C:plasma membrane"/>
    <property type="evidence" value="ECO:0007669"/>
    <property type="project" value="TreeGrafter"/>
</dbReference>
<comment type="similarity">
    <text evidence="2">Belongs to the membrane fusion protein (MFP) (TC 8.A.1) family.</text>
</comment>
<reference evidence="8 9" key="1">
    <citation type="journal article" date="2021" name="Microorganisms">
        <title>Acidisoma silvae sp. nov. and Acidisomacellulosilytica sp. nov., Two Acidophilic Bacteria Isolated from Decaying Wood, Hydrolyzing Cellulose and Producing Poly-3-hydroxybutyrate.</title>
        <authorList>
            <person name="Mieszkin S."/>
            <person name="Pouder E."/>
            <person name="Uroz S."/>
            <person name="Simon-Colin C."/>
            <person name="Alain K."/>
        </authorList>
    </citation>
    <scope>NUCLEOTIDE SEQUENCE [LARGE SCALE GENOMIC DNA]</scope>
    <source>
        <strain evidence="8 9">HW T5.17</strain>
    </source>
</reference>
<dbReference type="Pfam" id="PF25876">
    <property type="entry name" value="HH_MFP_RND"/>
    <property type="match status" value="1"/>
</dbReference>
<evidence type="ECO:0000259" key="4">
    <source>
        <dbReference type="Pfam" id="PF25876"/>
    </source>
</evidence>
<proteinExistence type="inferred from homology"/>
<dbReference type="RefSeq" id="WP_227306315.1">
    <property type="nucleotide sequence ID" value="NZ_JAESVA010000002.1"/>
</dbReference>
<feature type="domain" description="Multidrug resistance protein MdtA-like C-terminal permuted SH3" evidence="7">
    <location>
        <begin position="305"/>
        <end position="366"/>
    </location>
</feature>
<evidence type="ECO:0000313" key="8">
    <source>
        <dbReference type="EMBL" id="MCB8879690.1"/>
    </source>
</evidence>
<comment type="caution">
    <text evidence="8">The sequence shown here is derived from an EMBL/GenBank/DDBJ whole genome shotgun (WGS) entry which is preliminary data.</text>
</comment>
<dbReference type="Gene3D" id="2.40.420.20">
    <property type="match status" value="1"/>
</dbReference>
<evidence type="ECO:0000313" key="9">
    <source>
        <dbReference type="Proteomes" id="UP000721844"/>
    </source>
</evidence>
<dbReference type="InterPro" id="IPR058625">
    <property type="entry name" value="MdtA-like_BSH"/>
</dbReference>
<dbReference type="Gene3D" id="2.40.30.170">
    <property type="match status" value="1"/>
</dbReference>
<accession>A0A964E2J6</accession>
<dbReference type="Pfam" id="PF25944">
    <property type="entry name" value="Beta-barrel_RND"/>
    <property type="match status" value="1"/>
</dbReference>
<dbReference type="Pfam" id="PF25967">
    <property type="entry name" value="RND-MFP_C"/>
    <property type="match status" value="1"/>
</dbReference>
<dbReference type="PANTHER" id="PTHR30158">
    <property type="entry name" value="ACRA/E-RELATED COMPONENT OF DRUG EFFLUX TRANSPORTER"/>
    <property type="match status" value="1"/>
</dbReference>
<evidence type="ECO:0000259" key="7">
    <source>
        <dbReference type="Pfam" id="PF25967"/>
    </source>
</evidence>
<dbReference type="GO" id="GO:0030313">
    <property type="term" value="C:cell envelope"/>
    <property type="evidence" value="ECO:0007669"/>
    <property type="project" value="UniProtKB-SubCell"/>
</dbReference>
<comment type="subcellular location">
    <subcellularLocation>
        <location evidence="1">Cell envelope</location>
    </subcellularLocation>
</comment>
<feature type="domain" description="Multidrug resistance protein MdtA-like alpha-helical hairpin" evidence="4">
    <location>
        <begin position="103"/>
        <end position="173"/>
    </location>
</feature>
<dbReference type="SUPFAM" id="SSF111369">
    <property type="entry name" value="HlyD-like secretion proteins"/>
    <property type="match status" value="1"/>
</dbReference>
<dbReference type="Gene3D" id="2.40.50.100">
    <property type="match status" value="1"/>
</dbReference>
<feature type="domain" description="Multidrug resistance protein MdtA-like beta-barrel" evidence="6">
    <location>
        <begin position="211"/>
        <end position="300"/>
    </location>
</feature>
<dbReference type="Pfam" id="PF25917">
    <property type="entry name" value="BSH_RND"/>
    <property type="match status" value="1"/>
</dbReference>
<dbReference type="InterPro" id="IPR006143">
    <property type="entry name" value="RND_pump_MFP"/>
</dbReference>
<dbReference type="InterPro" id="IPR058627">
    <property type="entry name" value="MdtA-like_C"/>
</dbReference>
<dbReference type="InterPro" id="IPR058624">
    <property type="entry name" value="MdtA-like_HH"/>
</dbReference>
<dbReference type="Gene3D" id="1.10.287.470">
    <property type="entry name" value="Helix hairpin bin"/>
    <property type="match status" value="1"/>
</dbReference>
<dbReference type="AlphaFoldDB" id="A0A964E2J6"/>
<evidence type="ECO:0000259" key="5">
    <source>
        <dbReference type="Pfam" id="PF25917"/>
    </source>
</evidence>
<dbReference type="GO" id="GO:0022857">
    <property type="term" value="F:transmembrane transporter activity"/>
    <property type="evidence" value="ECO:0007669"/>
    <property type="project" value="InterPro"/>
</dbReference>
<evidence type="ECO:0000259" key="6">
    <source>
        <dbReference type="Pfam" id="PF25944"/>
    </source>
</evidence>
<protein>
    <submittedName>
        <fullName evidence="8">Efflux RND transporter periplasmic adaptor subunit</fullName>
    </submittedName>
</protein>